<proteinExistence type="predicted"/>
<organism evidence="1 2">
    <name type="scientific">Pleurotus cornucopiae</name>
    <name type="common">Cornucopia mushroom</name>
    <dbReference type="NCBI Taxonomy" id="5321"/>
    <lineage>
        <taxon>Eukaryota</taxon>
        <taxon>Fungi</taxon>
        <taxon>Dikarya</taxon>
        <taxon>Basidiomycota</taxon>
        <taxon>Agaricomycotina</taxon>
        <taxon>Agaricomycetes</taxon>
        <taxon>Agaricomycetidae</taxon>
        <taxon>Agaricales</taxon>
        <taxon>Pleurotineae</taxon>
        <taxon>Pleurotaceae</taxon>
        <taxon>Pleurotus</taxon>
    </lineage>
</organism>
<dbReference type="EMBL" id="WQMT02000009">
    <property type="protein sequence ID" value="KAG9219497.1"/>
    <property type="molecule type" value="Genomic_DNA"/>
</dbReference>
<sequence length="306" mass="34105">MSSPADTHFMAHSQTLVQQSPYIQIAGAVILIYDYTLNVYDECELVWRAPWSIGKVLFLLNRYPPFVDASMGVYRSIAPSITAEVCAYIYHVSGWMIIAGIIMSEVIIVIRVWALWQFSRIVGASLLIVAILGIGITSISYVKFSDEMTFVDMNIISPNLNGCFPAPRSNIVFLAFVGLVVWETLVMILLLSRGARHFGHVSNGFLLRVYQNGIMYYVFMALSCINIDILLTGPPESANLLTPIQRVLHSVIASHMLFQLRESARKRQHFPDDRSPVDVDPGTLVFASRPGDDAETWFGDGRGLGP</sequence>
<dbReference type="Proteomes" id="UP000824881">
    <property type="component" value="Unassembled WGS sequence"/>
</dbReference>
<comment type="caution">
    <text evidence="1">The sequence shown here is derived from an EMBL/GenBank/DDBJ whole genome shotgun (WGS) entry which is preliminary data.</text>
</comment>
<accession>A0ACB7IMR8</accession>
<keyword evidence="2" id="KW-1185">Reference proteome</keyword>
<evidence type="ECO:0000313" key="1">
    <source>
        <dbReference type="EMBL" id="KAG9219497.1"/>
    </source>
</evidence>
<evidence type="ECO:0000313" key="2">
    <source>
        <dbReference type="Proteomes" id="UP000824881"/>
    </source>
</evidence>
<reference evidence="1 2" key="1">
    <citation type="journal article" date="2021" name="Appl. Environ. Microbiol.">
        <title>Genetic linkage and physical mapping for an oyster mushroom Pleurotus cornucopiae and QTL analysis for the trait cap color.</title>
        <authorList>
            <person name="Zhang Y."/>
            <person name="Gao W."/>
            <person name="Sonnenberg A."/>
            <person name="Chen Q."/>
            <person name="Zhang J."/>
            <person name="Huang C."/>
        </authorList>
    </citation>
    <scope>NUCLEOTIDE SEQUENCE [LARGE SCALE GENOMIC DNA]</scope>
    <source>
        <strain evidence="1">CCMSSC00406</strain>
    </source>
</reference>
<protein>
    <submittedName>
        <fullName evidence="1">Uncharacterized protein</fullName>
    </submittedName>
</protein>
<gene>
    <name evidence="1" type="ORF">CCMSSC00406_0005391</name>
</gene>
<name>A0ACB7IMR8_PLECO</name>